<evidence type="ECO:0000313" key="11">
    <source>
        <dbReference type="EMBL" id="PAT34075.1"/>
    </source>
</evidence>
<protein>
    <recommendedName>
        <fullName evidence="9">peptidylprolyl isomerase</fullName>
        <ecNumber evidence="9">5.2.1.8</ecNumber>
    </recommendedName>
</protein>
<evidence type="ECO:0000256" key="4">
    <source>
        <dbReference type="ARBA" id="ARBA00022490"/>
    </source>
</evidence>
<dbReference type="InterPro" id="IPR046357">
    <property type="entry name" value="PPIase_dom_sf"/>
</dbReference>
<reference evidence="11 12" key="1">
    <citation type="submission" date="2017-08" db="EMBL/GenBank/DDBJ databases">
        <title>WGS of Clinical strains of the CDC Group NO-1 linked to zoonotic infections in humans.</title>
        <authorList>
            <person name="Bernier A.-M."/>
            <person name="Bernard K."/>
        </authorList>
    </citation>
    <scope>NUCLEOTIDE SEQUENCE [LARGE SCALE GENOMIC DNA]</scope>
    <source>
        <strain evidence="11 12">NML03-0146</strain>
    </source>
</reference>
<sequence length="172" mass="18635">MEIMNNTVVALTWTLKDSLGEVLDELREPVEFYVGGQDLLPSIEQALLGQRAGAALNLYLEPEHAFGDYDEALVYLEARALFPAELEEGMVLEGNALPPGAQSDAPADALLTVTELYPEHVVLDGNHPLAGIALQLALKVHSVRPSTADEQRLQSAGTGFFRIAPQEPPLLH</sequence>
<comment type="similarity">
    <text evidence="3">Belongs to the FKBP-type PPIase family.</text>
</comment>
<comment type="caution">
    <text evidence="11">The sequence shown here is derived from an EMBL/GenBank/DDBJ whole genome shotgun (WGS) entry which is preliminary data.</text>
</comment>
<evidence type="ECO:0000256" key="2">
    <source>
        <dbReference type="ARBA" id="ARBA00004496"/>
    </source>
</evidence>
<gene>
    <name evidence="11" type="ORF">CK620_10520</name>
</gene>
<name>A0A2A2A6F4_9BURK</name>
<evidence type="ECO:0000256" key="8">
    <source>
        <dbReference type="ARBA" id="ARBA00037071"/>
    </source>
</evidence>
<evidence type="ECO:0000256" key="9">
    <source>
        <dbReference type="PROSITE-ProRule" id="PRU00277"/>
    </source>
</evidence>
<dbReference type="PROSITE" id="PS50059">
    <property type="entry name" value="FKBP_PPIASE"/>
    <property type="match status" value="1"/>
</dbReference>
<dbReference type="EC" id="5.2.1.8" evidence="9"/>
<evidence type="ECO:0000256" key="6">
    <source>
        <dbReference type="ARBA" id="ARBA00023186"/>
    </source>
</evidence>
<keyword evidence="6" id="KW-0143">Chaperone</keyword>
<comment type="catalytic activity">
    <reaction evidence="1 9">
        <text>[protein]-peptidylproline (omega=180) = [protein]-peptidylproline (omega=0)</text>
        <dbReference type="Rhea" id="RHEA:16237"/>
        <dbReference type="Rhea" id="RHEA-COMP:10747"/>
        <dbReference type="Rhea" id="RHEA-COMP:10748"/>
        <dbReference type="ChEBI" id="CHEBI:83833"/>
        <dbReference type="ChEBI" id="CHEBI:83834"/>
        <dbReference type="EC" id="5.2.1.8"/>
    </reaction>
</comment>
<evidence type="ECO:0000256" key="7">
    <source>
        <dbReference type="ARBA" id="ARBA00023235"/>
    </source>
</evidence>
<dbReference type="GO" id="GO:0042026">
    <property type="term" value="P:protein refolding"/>
    <property type="evidence" value="ECO:0007669"/>
    <property type="project" value="UniProtKB-ARBA"/>
</dbReference>
<dbReference type="Gene3D" id="3.10.50.40">
    <property type="match status" value="1"/>
</dbReference>
<dbReference type="RefSeq" id="WP_095550251.1">
    <property type="nucleotide sequence ID" value="NZ_NSJF01000005.1"/>
</dbReference>
<dbReference type="GO" id="GO:0003755">
    <property type="term" value="F:peptidyl-prolyl cis-trans isomerase activity"/>
    <property type="evidence" value="ECO:0007669"/>
    <property type="project" value="UniProtKB-KW"/>
</dbReference>
<dbReference type="PANTHER" id="PTHR47861">
    <property type="entry name" value="FKBP-TYPE PEPTIDYL-PROLYL CIS-TRANS ISOMERASE SLYD"/>
    <property type="match status" value="1"/>
</dbReference>
<evidence type="ECO:0000256" key="5">
    <source>
        <dbReference type="ARBA" id="ARBA00023110"/>
    </source>
</evidence>
<keyword evidence="4" id="KW-0963">Cytoplasm</keyword>
<comment type="function">
    <text evidence="8">Also involved in hydrogenase metallocenter assembly, probably by participating in the nickel insertion step. This function in hydrogenase biosynthesis requires chaperone activity and the presence of the metal-binding domain, but not PPIase activity.</text>
</comment>
<organism evidence="11 12">
    <name type="scientific">Vandammella animalimorsus</name>
    <dbReference type="NCBI Taxonomy" id="2029117"/>
    <lineage>
        <taxon>Bacteria</taxon>
        <taxon>Pseudomonadati</taxon>
        <taxon>Pseudomonadota</taxon>
        <taxon>Betaproteobacteria</taxon>
        <taxon>Burkholderiales</taxon>
        <taxon>Comamonadaceae</taxon>
        <taxon>Vandammella</taxon>
    </lineage>
</organism>
<proteinExistence type="inferred from homology"/>
<evidence type="ECO:0000256" key="3">
    <source>
        <dbReference type="ARBA" id="ARBA00006577"/>
    </source>
</evidence>
<dbReference type="Proteomes" id="UP000217999">
    <property type="component" value="Unassembled WGS sequence"/>
</dbReference>
<feature type="domain" description="PPIase FKBP-type" evidence="10">
    <location>
        <begin position="4"/>
        <end position="90"/>
    </location>
</feature>
<evidence type="ECO:0000256" key="1">
    <source>
        <dbReference type="ARBA" id="ARBA00000971"/>
    </source>
</evidence>
<evidence type="ECO:0000313" key="12">
    <source>
        <dbReference type="Proteomes" id="UP000217999"/>
    </source>
</evidence>
<keyword evidence="5 9" id="KW-0697">Rotamase</keyword>
<dbReference type="GO" id="GO:0005737">
    <property type="term" value="C:cytoplasm"/>
    <property type="evidence" value="ECO:0007669"/>
    <property type="project" value="UniProtKB-SubCell"/>
</dbReference>
<dbReference type="InterPro" id="IPR001179">
    <property type="entry name" value="PPIase_FKBP_dom"/>
</dbReference>
<dbReference type="PANTHER" id="PTHR47861:SF3">
    <property type="entry name" value="FKBP-TYPE PEPTIDYL-PROLYL CIS-TRANS ISOMERASE SLYD"/>
    <property type="match status" value="1"/>
</dbReference>
<dbReference type="SUPFAM" id="SSF54534">
    <property type="entry name" value="FKBP-like"/>
    <property type="match status" value="1"/>
</dbReference>
<dbReference type="AlphaFoldDB" id="A0A2A2A6F4"/>
<keyword evidence="7 9" id="KW-0413">Isomerase</keyword>
<evidence type="ECO:0000259" key="10">
    <source>
        <dbReference type="PROSITE" id="PS50059"/>
    </source>
</evidence>
<dbReference type="EMBL" id="NSJF01000005">
    <property type="protein sequence ID" value="PAT34075.1"/>
    <property type="molecule type" value="Genomic_DNA"/>
</dbReference>
<accession>A0A2A2A6F4</accession>
<comment type="subcellular location">
    <subcellularLocation>
        <location evidence="2">Cytoplasm</location>
    </subcellularLocation>
</comment>